<keyword evidence="3 6" id="KW-0812">Transmembrane</keyword>
<feature type="transmembrane region" description="Helical" evidence="6">
    <location>
        <begin position="412"/>
        <end position="436"/>
    </location>
</feature>
<evidence type="ECO:0000313" key="7">
    <source>
        <dbReference type="EMBL" id="TNV78744.1"/>
    </source>
</evidence>
<evidence type="ECO:0000256" key="5">
    <source>
        <dbReference type="ARBA" id="ARBA00023136"/>
    </source>
</evidence>
<comment type="subcellular location">
    <subcellularLocation>
        <location evidence="1">Membrane</location>
        <topology evidence="1">Multi-pass membrane protein</topology>
    </subcellularLocation>
</comment>
<keyword evidence="4 6" id="KW-1133">Transmembrane helix</keyword>
<protein>
    <recommendedName>
        <fullName evidence="9">Serine incorporator</fullName>
    </recommendedName>
</protein>
<proteinExistence type="inferred from homology"/>
<dbReference type="InterPro" id="IPR005016">
    <property type="entry name" value="TDE1/TMS"/>
</dbReference>
<feature type="transmembrane region" description="Helical" evidence="6">
    <location>
        <begin position="372"/>
        <end position="392"/>
    </location>
</feature>
<feature type="transmembrane region" description="Helical" evidence="6">
    <location>
        <begin position="194"/>
        <end position="215"/>
    </location>
</feature>
<evidence type="ECO:0000256" key="1">
    <source>
        <dbReference type="ARBA" id="ARBA00004141"/>
    </source>
</evidence>
<evidence type="ECO:0000256" key="6">
    <source>
        <dbReference type="SAM" id="Phobius"/>
    </source>
</evidence>
<evidence type="ECO:0000256" key="4">
    <source>
        <dbReference type="ARBA" id="ARBA00022989"/>
    </source>
</evidence>
<evidence type="ECO:0008006" key="9">
    <source>
        <dbReference type="Google" id="ProtNLM"/>
    </source>
</evidence>
<dbReference type="AlphaFoldDB" id="A0A8J8NR02"/>
<evidence type="ECO:0000256" key="3">
    <source>
        <dbReference type="ARBA" id="ARBA00022692"/>
    </source>
</evidence>
<gene>
    <name evidence="7" type="ORF">FGO68_gene17333</name>
</gene>
<name>A0A8J8NR02_HALGN</name>
<dbReference type="OrthoDB" id="5963193at2759"/>
<sequence>MCLPVICCAGAAVCCTGRMCCSCLCAPCARMGITPKNFSKIGYICFQLFWVICAISLLFLARHLVSILPSFMQCPEQSGDGTACLGPSAIVRMSFVLAIFHTVVMCVILARNTAASVFHDGCWGTKFLIVFLGFCVSLYIPNSFFQGYMDFSRYVSMVFLILQAMLMLIVAYKINYGLLSNYEKEAPANGLGCSGVIIVLLTLLITAGNVTWAIFQYIWNKHCASSVTIITITVIACVAFYVLVLFRTREDASLLTSSIVVAYVLYLQWSALASNPNDECNQFLDSNANTTLQIVAGLCFTFVSLAVISSSTKDANGNNNNIASKINQPLMEESPEAAPEDHVDDEIQVQKKDGRTLTQDDLHAFPISQATILFQALLILSAVYYSMMLTNWGNPTVFDGTYSFFEANSQSYWVKLVAMWATMGIYAFSLIAPILFPDREF</sequence>
<evidence type="ECO:0000256" key="2">
    <source>
        <dbReference type="ARBA" id="ARBA00006665"/>
    </source>
</evidence>
<dbReference type="Proteomes" id="UP000785679">
    <property type="component" value="Unassembled WGS sequence"/>
</dbReference>
<evidence type="ECO:0000313" key="8">
    <source>
        <dbReference type="Proteomes" id="UP000785679"/>
    </source>
</evidence>
<feature type="transmembrane region" description="Helical" evidence="6">
    <location>
        <begin position="154"/>
        <end position="174"/>
    </location>
</feature>
<feature type="transmembrane region" description="Helical" evidence="6">
    <location>
        <begin position="252"/>
        <end position="269"/>
    </location>
</feature>
<feature type="transmembrane region" description="Helical" evidence="6">
    <location>
        <begin position="89"/>
        <end position="111"/>
    </location>
</feature>
<keyword evidence="5 6" id="KW-0472">Membrane</keyword>
<keyword evidence="8" id="KW-1185">Reference proteome</keyword>
<dbReference type="PANTHER" id="PTHR10383">
    <property type="entry name" value="SERINE INCORPORATOR"/>
    <property type="match status" value="1"/>
</dbReference>
<accession>A0A8J8NR02</accession>
<comment type="caution">
    <text evidence="7">The sequence shown here is derived from an EMBL/GenBank/DDBJ whole genome shotgun (WGS) entry which is preliminary data.</text>
</comment>
<feature type="transmembrane region" description="Helical" evidence="6">
    <location>
        <begin position="123"/>
        <end position="142"/>
    </location>
</feature>
<dbReference type="Pfam" id="PF03348">
    <property type="entry name" value="Serinc"/>
    <property type="match status" value="1"/>
</dbReference>
<feature type="transmembrane region" description="Helical" evidence="6">
    <location>
        <begin position="41"/>
        <end position="61"/>
    </location>
</feature>
<dbReference type="GO" id="GO:0016020">
    <property type="term" value="C:membrane"/>
    <property type="evidence" value="ECO:0007669"/>
    <property type="project" value="UniProtKB-SubCell"/>
</dbReference>
<dbReference type="PANTHER" id="PTHR10383:SF9">
    <property type="entry name" value="SERINE INCORPORATOR, ISOFORM F"/>
    <property type="match status" value="1"/>
</dbReference>
<dbReference type="EMBL" id="RRYP01009913">
    <property type="protein sequence ID" value="TNV78744.1"/>
    <property type="molecule type" value="Genomic_DNA"/>
</dbReference>
<organism evidence="7 8">
    <name type="scientific">Halteria grandinella</name>
    <dbReference type="NCBI Taxonomy" id="5974"/>
    <lineage>
        <taxon>Eukaryota</taxon>
        <taxon>Sar</taxon>
        <taxon>Alveolata</taxon>
        <taxon>Ciliophora</taxon>
        <taxon>Intramacronucleata</taxon>
        <taxon>Spirotrichea</taxon>
        <taxon>Stichotrichia</taxon>
        <taxon>Sporadotrichida</taxon>
        <taxon>Halteriidae</taxon>
        <taxon>Halteria</taxon>
    </lineage>
</organism>
<feature type="transmembrane region" description="Helical" evidence="6">
    <location>
        <begin position="227"/>
        <end position="246"/>
    </location>
</feature>
<comment type="similarity">
    <text evidence="2">Belongs to the TDE1 family.</text>
</comment>
<reference evidence="7" key="1">
    <citation type="submission" date="2019-06" db="EMBL/GenBank/DDBJ databases">
        <authorList>
            <person name="Zheng W."/>
        </authorList>
    </citation>
    <scope>NUCLEOTIDE SEQUENCE</scope>
    <source>
        <strain evidence="7">QDHG01</strain>
    </source>
</reference>